<dbReference type="Pfam" id="PF05190">
    <property type="entry name" value="MutS_IV"/>
    <property type="match status" value="1"/>
</dbReference>
<organism evidence="2 3">
    <name type="scientific">Cladophialophora chaetospira</name>
    <dbReference type="NCBI Taxonomy" id="386627"/>
    <lineage>
        <taxon>Eukaryota</taxon>
        <taxon>Fungi</taxon>
        <taxon>Dikarya</taxon>
        <taxon>Ascomycota</taxon>
        <taxon>Pezizomycotina</taxon>
        <taxon>Eurotiomycetes</taxon>
        <taxon>Chaetothyriomycetidae</taxon>
        <taxon>Chaetothyriales</taxon>
        <taxon>Herpotrichiellaceae</taxon>
        <taxon>Cladophialophora</taxon>
    </lineage>
</organism>
<dbReference type="InterPro" id="IPR036187">
    <property type="entry name" value="DNA_mismatch_repair_MutS_sf"/>
</dbReference>
<feature type="non-terminal residue" evidence="2">
    <location>
        <position position="73"/>
    </location>
</feature>
<keyword evidence="3" id="KW-1185">Reference proteome</keyword>
<reference evidence="2" key="1">
    <citation type="submission" date="2022-10" db="EMBL/GenBank/DDBJ databases">
        <title>Culturing micro-colonial fungi from biological soil crusts in the Mojave desert and describing Neophaeococcomyces mojavensis, and introducing the new genera and species Taxawa tesnikishii.</title>
        <authorList>
            <person name="Kurbessoian T."/>
            <person name="Stajich J.E."/>
        </authorList>
    </citation>
    <scope>NUCLEOTIDE SEQUENCE</scope>
    <source>
        <strain evidence="2">TK_41</strain>
    </source>
</reference>
<dbReference type="SUPFAM" id="SSF48334">
    <property type="entry name" value="DNA repair protein MutS, domain III"/>
    <property type="match status" value="1"/>
</dbReference>
<dbReference type="GO" id="GO:0005524">
    <property type="term" value="F:ATP binding"/>
    <property type="evidence" value="ECO:0007669"/>
    <property type="project" value="InterPro"/>
</dbReference>
<sequence>MPPLKLSDGGVLADGFDAELDELRRLSTHADQFLVDLEQRERESSGIATLKVGYNRVHGYYIEISKGQSERAP</sequence>
<dbReference type="Proteomes" id="UP001172673">
    <property type="component" value="Unassembled WGS sequence"/>
</dbReference>
<proteinExistence type="predicted"/>
<dbReference type="Gene3D" id="1.10.1420.10">
    <property type="match status" value="1"/>
</dbReference>
<evidence type="ECO:0000313" key="2">
    <source>
        <dbReference type="EMBL" id="KAJ9601849.1"/>
    </source>
</evidence>
<comment type="caution">
    <text evidence="2">The sequence shown here is derived from an EMBL/GenBank/DDBJ whole genome shotgun (WGS) entry which is preliminary data.</text>
</comment>
<evidence type="ECO:0000313" key="3">
    <source>
        <dbReference type="Proteomes" id="UP001172673"/>
    </source>
</evidence>
<protein>
    <recommendedName>
        <fullName evidence="1">DNA mismatch repair protein MutS clamp domain-containing protein</fullName>
    </recommendedName>
</protein>
<dbReference type="GO" id="GO:0030983">
    <property type="term" value="F:mismatched DNA binding"/>
    <property type="evidence" value="ECO:0007669"/>
    <property type="project" value="InterPro"/>
</dbReference>
<dbReference type="GO" id="GO:0006298">
    <property type="term" value="P:mismatch repair"/>
    <property type="evidence" value="ECO:0007669"/>
    <property type="project" value="InterPro"/>
</dbReference>
<feature type="domain" description="DNA mismatch repair protein MutS clamp" evidence="1">
    <location>
        <begin position="15"/>
        <end position="72"/>
    </location>
</feature>
<evidence type="ECO:0000259" key="1">
    <source>
        <dbReference type="Pfam" id="PF05190"/>
    </source>
</evidence>
<gene>
    <name evidence="2" type="ORF">H2200_013670</name>
</gene>
<dbReference type="EMBL" id="JAPDRK010000064">
    <property type="protein sequence ID" value="KAJ9601849.1"/>
    <property type="molecule type" value="Genomic_DNA"/>
</dbReference>
<accession>A0AA38TX82</accession>
<name>A0AA38TX82_9EURO</name>
<dbReference type="AlphaFoldDB" id="A0AA38TX82"/>
<dbReference type="InterPro" id="IPR007861">
    <property type="entry name" value="DNA_mismatch_repair_MutS_clamp"/>
</dbReference>